<dbReference type="AlphaFoldDB" id="G2PH06"/>
<dbReference type="InterPro" id="IPR015422">
    <property type="entry name" value="PyrdxlP-dep_Trfase_small"/>
</dbReference>
<dbReference type="Gene3D" id="3.90.1150.10">
    <property type="entry name" value="Aspartate Aminotransferase, domain 1"/>
    <property type="match status" value="1"/>
</dbReference>
<keyword evidence="3 5" id="KW-0808">Transferase</keyword>
<dbReference type="PANTHER" id="PTHR43807:SF20">
    <property type="entry name" value="FI04487P"/>
    <property type="match status" value="1"/>
</dbReference>
<dbReference type="Pfam" id="PF00155">
    <property type="entry name" value="Aminotran_1_2"/>
    <property type="match status" value="1"/>
</dbReference>
<sequence>MTAAVGEVGGRCSAVSARAGRIPESNLAELFILARQRDAIDLAVGTPGAPQPSERLVEEAVHALRAGANQYELPQGGADIRRRIAESFTTPADPDSELTITVGGTEALCVALLSLVDPGEEVVVLDPYYENFLGAIELAGARPRFVRLREPGEATSTDWRLDPGELAAAFGPATRAIVLNTPANPTGQTLSAEDFELIAALCERWEVTVIADEVYANLVFDERPHLSAADVPALRDRSVVIGSLSKSHAISGWRLGFLRARQELTTAFRRVHEITTNGASAPLQLATGLTDLFDAASLAAAKELAGARDEMADILSRMGLTFRTPQGGCFILADIRSVTDEHCAAYVRRVLEESSVLLAPGAPFFADEERGRHYVRVAFNRSPHVLGAARRSLLA</sequence>
<dbReference type="InterPro" id="IPR015421">
    <property type="entry name" value="PyrdxlP-dep_Trfase_major"/>
</dbReference>
<dbReference type="InterPro" id="IPR004839">
    <property type="entry name" value="Aminotransferase_I/II_large"/>
</dbReference>
<dbReference type="GO" id="GO:0005737">
    <property type="term" value="C:cytoplasm"/>
    <property type="evidence" value="ECO:0007669"/>
    <property type="project" value="TreeGrafter"/>
</dbReference>
<dbReference type="PROSITE" id="PS00105">
    <property type="entry name" value="AA_TRANSFER_CLASS_1"/>
    <property type="match status" value="1"/>
</dbReference>
<keyword evidence="8" id="KW-1185">Reference proteome</keyword>
<dbReference type="SUPFAM" id="SSF53383">
    <property type="entry name" value="PLP-dependent transferases"/>
    <property type="match status" value="1"/>
</dbReference>
<dbReference type="CDD" id="cd00609">
    <property type="entry name" value="AAT_like"/>
    <property type="match status" value="1"/>
</dbReference>
<evidence type="ECO:0000256" key="4">
    <source>
        <dbReference type="ARBA" id="ARBA00022898"/>
    </source>
</evidence>
<dbReference type="InterPro" id="IPR015424">
    <property type="entry name" value="PyrdxlP-dep_Trfase"/>
</dbReference>
<comment type="cofactor">
    <cofactor evidence="1 5">
        <name>pyridoxal 5'-phosphate</name>
        <dbReference type="ChEBI" id="CHEBI:597326"/>
    </cofactor>
</comment>
<dbReference type="Gene3D" id="3.40.640.10">
    <property type="entry name" value="Type I PLP-dependent aspartate aminotransferase-like (Major domain)"/>
    <property type="match status" value="1"/>
</dbReference>
<feature type="domain" description="Aminotransferase class I/classII large" evidence="6">
    <location>
        <begin position="38"/>
        <end position="372"/>
    </location>
</feature>
<evidence type="ECO:0000256" key="3">
    <source>
        <dbReference type="ARBA" id="ARBA00022679"/>
    </source>
</evidence>
<evidence type="ECO:0000313" key="8">
    <source>
        <dbReference type="Proteomes" id="UP000008703"/>
    </source>
</evidence>
<dbReference type="HOGENOM" id="CLU_017584_4_0_11"/>
<dbReference type="GO" id="GO:0030170">
    <property type="term" value="F:pyridoxal phosphate binding"/>
    <property type="evidence" value="ECO:0007669"/>
    <property type="project" value="InterPro"/>
</dbReference>
<evidence type="ECO:0000313" key="7">
    <source>
        <dbReference type="EMBL" id="AEM88580.1"/>
    </source>
</evidence>
<keyword evidence="7" id="KW-0614">Plasmid</keyword>
<keyword evidence="4" id="KW-0663">Pyridoxal phosphate</keyword>
<dbReference type="EC" id="2.6.1.-" evidence="5"/>
<evidence type="ECO:0000256" key="1">
    <source>
        <dbReference type="ARBA" id="ARBA00001933"/>
    </source>
</evidence>
<name>G2PH06_STRV4</name>
<evidence type="ECO:0000256" key="5">
    <source>
        <dbReference type="RuleBase" id="RU000481"/>
    </source>
</evidence>
<proteinExistence type="inferred from homology"/>
<keyword evidence="2 5" id="KW-0032">Aminotransferase</keyword>
<reference evidence="7" key="1">
    <citation type="submission" date="2011-08" db="EMBL/GenBank/DDBJ databases">
        <title>Complete sequence of plasmid 1 of Streptomyces violaceusniger Tu 4113.</title>
        <authorList>
            <consortium name="US DOE Joint Genome Institute"/>
            <person name="Lucas S."/>
            <person name="Han J."/>
            <person name="Lapidus A."/>
            <person name="Cheng J.-F."/>
            <person name="Goodwin L."/>
            <person name="Pitluck S."/>
            <person name="Peters L."/>
            <person name="Ivanova N."/>
            <person name="Daligault H."/>
            <person name="Detter J.C."/>
            <person name="Han C."/>
            <person name="Tapia R."/>
            <person name="Land M."/>
            <person name="Hauser L."/>
            <person name="Kyrpides N."/>
            <person name="Ivanova N."/>
            <person name="Pagani I."/>
            <person name="Hagen A."/>
            <person name="Katz L."/>
            <person name="Fiedler H.-P."/>
            <person name="Keasling J."/>
            <person name="Fortman J."/>
            <person name="Woyke T."/>
        </authorList>
    </citation>
    <scope>NUCLEOTIDE SEQUENCE [LARGE SCALE GENOMIC DNA]</scope>
    <source>
        <strain evidence="7">Tu 4113</strain>
        <plasmid evidence="7">pSTRVI01</plasmid>
    </source>
</reference>
<dbReference type="Proteomes" id="UP000008703">
    <property type="component" value="Plasmid pSTRVI01"/>
</dbReference>
<dbReference type="EMBL" id="CP002995">
    <property type="protein sequence ID" value="AEM88580.1"/>
    <property type="molecule type" value="Genomic_DNA"/>
</dbReference>
<comment type="similarity">
    <text evidence="5">Belongs to the class-I pyridoxal-phosphate-dependent aminotransferase family.</text>
</comment>
<organism evidence="7 8">
    <name type="scientific">Streptomyces violaceusniger (strain Tu 4113)</name>
    <dbReference type="NCBI Taxonomy" id="653045"/>
    <lineage>
        <taxon>Bacteria</taxon>
        <taxon>Bacillati</taxon>
        <taxon>Actinomycetota</taxon>
        <taxon>Actinomycetes</taxon>
        <taxon>Kitasatosporales</taxon>
        <taxon>Streptomycetaceae</taxon>
        <taxon>Streptomyces</taxon>
        <taxon>Streptomyces violaceusniger group</taxon>
    </lineage>
</organism>
<dbReference type="PANTHER" id="PTHR43807">
    <property type="entry name" value="FI04487P"/>
    <property type="match status" value="1"/>
</dbReference>
<dbReference type="KEGG" id="svl:Strvi_9302"/>
<gene>
    <name evidence="7" type="ORF">Strvi_9302</name>
</gene>
<dbReference type="GO" id="GO:0016212">
    <property type="term" value="F:kynurenine-oxoglutarate transaminase activity"/>
    <property type="evidence" value="ECO:0007669"/>
    <property type="project" value="TreeGrafter"/>
</dbReference>
<dbReference type="InterPro" id="IPR004838">
    <property type="entry name" value="NHTrfase_class1_PyrdxlP-BS"/>
</dbReference>
<dbReference type="InterPro" id="IPR051326">
    <property type="entry name" value="Kynurenine-oxoglutarate_AT"/>
</dbReference>
<evidence type="ECO:0000256" key="2">
    <source>
        <dbReference type="ARBA" id="ARBA00022576"/>
    </source>
</evidence>
<evidence type="ECO:0000259" key="6">
    <source>
        <dbReference type="Pfam" id="PF00155"/>
    </source>
</evidence>
<geneLocation type="plasmid" evidence="7 8">
    <name>pSTRVI01</name>
</geneLocation>
<protein>
    <recommendedName>
        <fullName evidence="5">Aminotransferase</fullName>
        <ecNumber evidence="5">2.6.1.-</ecNumber>
    </recommendedName>
</protein>
<accession>G2PH06</accession>